<evidence type="ECO:0000256" key="1">
    <source>
        <dbReference type="SAM" id="MobiDB-lite"/>
    </source>
</evidence>
<proteinExistence type="predicted"/>
<dbReference type="Proteomes" id="UP000037747">
    <property type="component" value="Unassembled WGS sequence"/>
</dbReference>
<organism evidence="2 3">
    <name type="scientific">Halorubrum tropicale</name>
    <dbReference type="NCBI Taxonomy" id="1765655"/>
    <lineage>
        <taxon>Archaea</taxon>
        <taxon>Methanobacteriati</taxon>
        <taxon>Methanobacteriota</taxon>
        <taxon>Stenosarchaea group</taxon>
        <taxon>Halobacteria</taxon>
        <taxon>Halobacteriales</taxon>
        <taxon>Haloferacaceae</taxon>
        <taxon>Halorubrum</taxon>
    </lineage>
</organism>
<dbReference type="PATRIC" id="fig|1705389.3.peg.1767"/>
<dbReference type="SUPFAM" id="SSF46785">
    <property type="entry name" value="Winged helix' DNA-binding domain"/>
    <property type="match status" value="1"/>
</dbReference>
<sequence>MSDETPHRRRRRRRRRDNGRFAETVPPEAVQDVFSAVDSPVVTTTDVADVLGVSTEAARTKLNGLVEREELRRRETGRTVVYWVADDTGGRLAQERHEGGHDE</sequence>
<dbReference type="OrthoDB" id="189973at2157"/>
<dbReference type="EMBL" id="LIST01000011">
    <property type="protein sequence ID" value="KOX93297.1"/>
    <property type="molecule type" value="Genomic_DNA"/>
</dbReference>
<dbReference type="Gene3D" id="1.10.10.10">
    <property type="entry name" value="Winged helix-like DNA-binding domain superfamily/Winged helix DNA-binding domain"/>
    <property type="match status" value="1"/>
</dbReference>
<dbReference type="AlphaFoldDB" id="A0A0M9AJG4"/>
<protein>
    <submittedName>
        <fullName evidence="2">Uncharacterized protein</fullName>
    </submittedName>
</protein>
<dbReference type="InterPro" id="IPR036390">
    <property type="entry name" value="WH_DNA-bd_sf"/>
</dbReference>
<evidence type="ECO:0000313" key="2">
    <source>
        <dbReference type="EMBL" id="KOX93297.1"/>
    </source>
</evidence>
<dbReference type="RefSeq" id="WP_053773099.1">
    <property type="nucleotide sequence ID" value="NZ_LIST01000011.1"/>
</dbReference>
<reference evidence="2 3" key="1">
    <citation type="submission" date="2015-08" db="EMBL/GenBank/DDBJ databases">
        <title>Genomes of Isolates from Cabo Rojo, PR.</title>
        <authorList>
            <person name="Sanchez-Nieves R.L."/>
            <person name="Montalvo-Rodriguez R."/>
        </authorList>
    </citation>
    <scope>NUCLEOTIDE SEQUENCE [LARGE SCALE GENOMIC DNA]</scope>
    <source>
        <strain evidence="2 3">5</strain>
    </source>
</reference>
<feature type="compositionally biased region" description="Basic residues" evidence="1">
    <location>
        <begin position="7"/>
        <end position="17"/>
    </location>
</feature>
<gene>
    <name evidence="2" type="ORF">AMR74_16290</name>
</gene>
<accession>A0A0M9AJG4</accession>
<feature type="region of interest" description="Disordered" evidence="1">
    <location>
        <begin position="1"/>
        <end position="24"/>
    </location>
</feature>
<keyword evidence="3" id="KW-1185">Reference proteome</keyword>
<evidence type="ECO:0000313" key="3">
    <source>
        <dbReference type="Proteomes" id="UP000037747"/>
    </source>
</evidence>
<comment type="caution">
    <text evidence="2">The sequence shown here is derived from an EMBL/GenBank/DDBJ whole genome shotgun (WGS) entry which is preliminary data.</text>
</comment>
<dbReference type="InterPro" id="IPR036388">
    <property type="entry name" value="WH-like_DNA-bd_sf"/>
</dbReference>
<name>A0A0M9AJG4_9EURY</name>